<gene>
    <name evidence="2" type="ORF">BO87DRAFT_387007</name>
</gene>
<dbReference type="AlphaFoldDB" id="A0A318YHQ9"/>
<feature type="region of interest" description="Disordered" evidence="1">
    <location>
        <begin position="113"/>
        <end position="133"/>
    </location>
</feature>
<dbReference type="GeneID" id="37127248"/>
<reference evidence="2" key="1">
    <citation type="submission" date="2016-12" db="EMBL/GenBank/DDBJ databases">
        <title>The genomes of Aspergillus section Nigri reveals drivers in fungal speciation.</title>
        <authorList>
            <consortium name="DOE Joint Genome Institute"/>
            <person name="Vesth T.C."/>
            <person name="Nybo J."/>
            <person name="Theobald S."/>
            <person name="Brandl J."/>
            <person name="Frisvad J.C."/>
            <person name="Nielsen K.F."/>
            <person name="Lyhne E.K."/>
            <person name="Kogle M.E."/>
            <person name="Kuo A."/>
            <person name="Riley R."/>
            <person name="Clum A."/>
            <person name="Nolan M."/>
            <person name="Lipzen A."/>
            <person name="Salamov A."/>
            <person name="Henrissat B."/>
            <person name="Wiebenga A."/>
            <person name="De Vries R.P."/>
            <person name="Grigoriev I.V."/>
            <person name="Mortensen U.H."/>
            <person name="Andersen M.R."/>
            <person name="Baker S.E."/>
        </authorList>
    </citation>
    <scope>NUCLEOTIDE SEQUENCE [LARGE SCALE GENOMIC DNA]</scope>
    <source>
        <strain evidence="2">CBS 115656</strain>
    </source>
</reference>
<name>A0A318YHQ9_ASPNB</name>
<accession>A0A318YHQ9</accession>
<evidence type="ECO:0000313" key="2">
    <source>
        <dbReference type="EMBL" id="PYH34041.1"/>
    </source>
</evidence>
<dbReference type="Proteomes" id="UP000247647">
    <property type="component" value="Unassembled WGS sequence"/>
</dbReference>
<keyword evidence="3" id="KW-1185">Reference proteome</keyword>
<proteinExistence type="predicted"/>
<evidence type="ECO:0000313" key="3">
    <source>
        <dbReference type="Proteomes" id="UP000247647"/>
    </source>
</evidence>
<evidence type="ECO:0000256" key="1">
    <source>
        <dbReference type="SAM" id="MobiDB-lite"/>
    </source>
</evidence>
<dbReference type="RefSeq" id="XP_025479519.1">
    <property type="nucleotide sequence ID" value="XM_025624792.1"/>
</dbReference>
<sequence>MPMPSVGAGFTQQEAVFQHPASGNQPPDRLLAADDNDIAQGSASQLYECLRGNGCALPNSRVTEALEMARNITRTVWNPYHAEAHNLYGVLRHSSRYPMRTGTMEGHRVEAGIDDPAATGAPGGPGDSDPNARRRLLADGKLTRAIPVSCWMAVNGKWQTITEKEPRGYVATLRAPDFHSKCGLHFTPHEQAIQRHIGVCLTATLDYRVRGYAAYSQGGSLQNTTTIQQHKAVRVPATSNYIALIGFPNFEHLHQRPQSTYDVVGQGISDKAISKEMKPHHDLRANPSVSSNGTSLFLNTPSGYKQRYASATVDVGTRTRLSHRTWQEQS</sequence>
<dbReference type="OrthoDB" id="10601415at2759"/>
<organism evidence="2 3">
    <name type="scientific">Aspergillus neoniger (strain CBS 115656)</name>
    <dbReference type="NCBI Taxonomy" id="1448310"/>
    <lineage>
        <taxon>Eukaryota</taxon>
        <taxon>Fungi</taxon>
        <taxon>Dikarya</taxon>
        <taxon>Ascomycota</taxon>
        <taxon>Pezizomycotina</taxon>
        <taxon>Eurotiomycetes</taxon>
        <taxon>Eurotiomycetidae</taxon>
        <taxon>Eurotiales</taxon>
        <taxon>Aspergillaceae</taxon>
        <taxon>Aspergillus</taxon>
        <taxon>Aspergillus subgen. Circumdati</taxon>
    </lineage>
</organism>
<protein>
    <submittedName>
        <fullName evidence="2">Uncharacterized protein</fullName>
    </submittedName>
</protein>
<dbReference type="EMBL" id="KZ821461">
    <property type="protein sequence ID" value="PYH34041.1"/>
    <property type="molecule type" value="Genomic_DNA"/>
</dbReference>